<sequence>MPSTKMKEYIMHKLFELPSYTPIRVFQRRSTSASVGDTPSSEWFDHILDEAHPLPEGLVMVSPVMTHAAFQSPTPPSPPGTPTRPTRSFSLDTHLSKGTRWAVVNGLQQRIRARLTWTRRRSADDASLHTDTDSDDDTGVIVPSVIIETVHGEKHQKSSTSSSSSSSSTLEFYDTTTSISSPPLDAISEEDDGKKHITFSMAPMVRHMYFAVESYEEWVIRVSNGYATCDLRPAHVKLHAFCTKSLTYLKYRESPCVEVFALGAHDISMWRTLGHHNWTRDAVPAPHEETMQQHDNNVDSDEYTKDGLASPTSPLTDDEGENDPHSCSDRDDDDEDIQVELERVPFVPQNADLQPLLDVINATVGKGDTLFTLADMMHFCCELEYPKRDGRDEDGWC</sequence>
<accession>T0Q4B9</accession>
<dbReference type="InParanoid" id="T0Q4B9"/>
<evidence type="ECO:0000313" key="2">
    <source>
        <dbReference type="EMBL" id="EQC32679.1"/>
    </source>
</evidence>
<organism evidence="2 3">
    <name type="scientific">Saprolegnia diclina (strain VS20)</name>
    <dbReference type="NCBI Taxonomy" id="1156394"/>
    <lineage>
        <taxon>Eukaryota</taxon>
        <taxon>Sar</taxon>
        <taxon>Stramenopiles</taxon>
        <taxon>Oomycota</taxon>
        <taxon>Saprolegniomycetes</taxon>
        <taxon>Saprolegniales</taxon>
        <taxon>Saprolegniaceae</taxon>
        <taxon>Saprolegnia</taxon>
    </lineage>
</organism>
<dbReference type="eggNOG" id="ENOG502R70P">
    <property type="taxonomic scope" value="Eukaryota"/>
</dbReference>
<dbReference type="Proteomes" id="UP000030762">
    <property type="component" value="Unassembled WGS sequence"/>
</dbReference>
<dbReference type="RefSeq" id="XP_008613823.1">
    <property type="nucleotide sequence ID" value="XM_008615601.1"/>
</dbReference>
<dbReference type="VEuPathDB" id="FungiDB:SDRG_09653"/>
<keyword evidence="3" id="KW-1185">Reference proteome</keyword>
<dbReference type="OrthoDB" id="72099at2759"/>
<gene>
    <name evidence="2" type="ORF">SDRG_09653</name>
</gene>
<name>T0Q4B9_SAPDV</name>
<evidence type="ECO:0000256" key="1">
    <source>
        <dbReference type="SAM" id="MobiDB-lite"/>
    </source>
</evidence>
<reference evidence="2 3" key="1">
    <citation type="submission" date="2012-04" db="EMBL/GenBank/DDBJ databases">
        <title>The Genome Sequence of Saprolegnia declina VS20.</title>
        <authorList>
            <consortium name="The Broad Institute Genome Sequencing Platform"/>
            <person name="Russ C."/>
            <person name="Nusbaum C."/>
            <person name="Tyler B."/>
            <person name="van West P."/>
            <person name="Dieguez-Uribeondo J."/>
            <person name="de Bruijn I."/>
            <person name="Tripathy S."/>
            <person name="Jiang R."/>
            <person name="Young S.K."/>
            <person name="Zeng Q."/>
            <person name="Gargeya S."/>
            <person name="Fitzgerald M."/>
            <person name="Haas B."/>
            <person name="Abouelleil A."/>
            <person name="Alvarado L."/>
            <person name="Arachchi H.M."/>
            <person name="Berlin A."/>
            <person name="Chapman S.B."/>
            <person name="Goldberg J."/>
            <person name="Griggs A."/>
            <person name="Gujja S."/>
            <person name="Hansen M."/>
            <person name="Howarth C."/>
            <person name="Imamovic A."/>
            <person name="Larimer J."/>
            <person name="McCowen C."/>
            <person name="Montmayeur A."/>
            <person name="Murphy C."/>
            <person name="Neiman D."/>
            <person name="Pearson M."/>
            <person name="Priest M."/>
            <person name="Roberts A."/>
            <person name="Saif S."/>
            <person name="Shea T."/>
            <person name="Sisk P."/>
            <person name="Sykes S."/>
            <person name="Wortman J."/>
            <person name="Nusbaum C."/>
            <person name="Birren B."/>
        </authorList>
    </citation>
    <scope>NUCLEOTIDE SEQUENCE [LARGE SCALE GENOMIC DNA]</scope>
    <source>
        <strain evidence="2 3">VS20</strain>
    </source>
</reference>
<dbReference type="GeneID" id="19950380"/>
<feature type="region of interest" description="Disordered" evidence="1">
    <location>
        <begin position="69"/>
        <end position="91"/>
    </location>
</feature>
<proteinExistence type="predicted"/>
<protein>
    <submittedName>
        <fullName evidence="2">Uncharacterized protein</fullName>
    </submittedName>
</protein>
<feature type="compositionally biased region" description="Pro residues" evidence="1">
    <location>
        <begin position="73"/>
        <end position="82"/>
    </location>
</feature>
<feature type="region of interest" description="Disordered" evidence="1">
    <location>
        <begin position="296"/>
        <end position="333"/>
    </location>
</feature>
<dbReference type="OMA" id="YEEWVIR"/>
<dbReference type="AlphaFoldDB" id="T0Q4B9"/>
<evidence type="ECO:0000313" key="3">
    <source>
        <dbReference type="Proteomes" id="UP000030762"/>
    </source>
</evidence>
<dbReference type="EMBL" id="JH767162">
    <property type="protein sequence ID" value="EQC32679.1"/>
    <property type="molecule type" value="Genomic_DNA"/>
</dbReference>